<feature type="domain" description="Thioredoxin" evidence="6">
    <location>
        <begin position="251"/>
        <end position="392"/>
    </location>
</feature>
<keyword evidence="2" id="KW-0201">Cytochrome c-type biogenesis</keyword>
<evidence type="ECO:0000259" key="6">
    <source>
        <dbReference type="PROSITE" id="PS51352"/>
    </source>
</evidence>
<organism evidence="7 8">
    <name type="scientific">Sphingobacterium daejeonense</name>
    <dbReference type="NCBI Taxonomy" id="371142"/>
    <lineage>
        <taxon>Bacteria</taxon>
        <taxon>Pseudomonadati</taxon>
        <taxon>Bacteroidota</taxon>
        <taxon>Sphingobacteriia</taxon>
        <taxon>Sphingobacteriales</taxon>
        <taxon>Sphingobacteriaceae</taxon>
        <taxon>Sphingobacterium</taxon>
    </lineage>
</organism>
<dbReference type="InterPro" id="IPR012336">
    <property type="entry name" value="Thioredoxin-like_fold"/>
</dbReference>
<dbReference type="Gene3D" id="3.40.30.10">
    <property type="entry name" value="Glutaredoxin"/>
    <property type="match status" value="1"/>
</dbReference>
<keyword evidence="3" id="KW-1015">Disulfide bond</keyword>
<evidence type="ECO:0000256" key="4">
    <source>
        <dbReference type="ARBA" id="ARBA00023284"/>
    </source>
</evidence>
<protein>
    <submittedName>
        <fullName evidence="7">TlpA family protein disulfide reductase</fullName>
    </submittedName>
</protein>
<dbReference type="PANTHER" id="PTHR42852">
    <property type="entry name" value="THIOL:DISULFIDE INTERCHANGE PROTEIN DSBE"/>
    <property type="match status" value="1"/>
</dbReference>
<dbReference type="InterPro" id="IPR013766">
    <property type="entry name" value="Thioredoxin_domain"/>
</dbReference>
<dbReference type="CDD" id="cd02966">
    <property type="entry name" value="TlpA_like_family"/>
    <property type="match status" value="1"/>
</dbReference>
<evidence type="ECO:0000256" key="2">
    <source>
        <dbReference type="ARBA" id="ARBA00022748"/>
    </source>
</evidence>
<dbReference type="InterPro" id="IPR050553">
    <property type="entry name" value="Thioredoxin_ResA/DsbE_sf"/>
</dbReference>
<accession>A0ABW3RPN0</accession>
<evidence type="ECO:0000313" key="8">
    <source>
        <dbReference type="Proteomes" id="UP001597205"/>
    </source>
</evidence>
<dbReference type="PROSITE" id="PS51352">
    <property type="entry name" value="THIOREDOXIN_2"/>
    <property type="match status" value="1"/>
</dbReference>
<evidence type="ECO:0000256" key="5">
    <source>
        <dbReference type="SAM" id="SignalP"/>
    </source>
</evidence>
<dbReference type="EMBL" id="JBHTKY010000029">
    <property type="protein sequence ID" value="MFD1167059.1"/>
    <property type="molecule type" value="Genomic_DNA"/>
</dbReference>
<dbReference type="InterPro" id="IPR036249">
    <property type="entry name" value="Thioredoxin-like_sf"/>
</dbReference>
<dbReference type="PANTHER" id="PTHR42852:SF6">
    <property type="entry name" value="THIOL:DISULFIDE INTERCHANGE PROTEIN DSBE"/>
    <property type="match status" value="1"/>
</dbReference>
<evidence type="ECO:0000313" key="7">
    <source>
        <dbReference type="EMBL" id="MFD1167059.1"/>
    </source>
</evidence>
<comment type="caution">
    <text evidence="7">The sequence shown here is derived from an EMBL/GenBank/DDBJ whole genome shotgun (WGS) entry which is preliminary data.</text>
</comment>
<gene>
    <name evidence="7" type="ORF">ACFQ2C_15730</name>
</gene>
<dbReference type="Proteomes" id="UP001597205">
    <property type="component" value="Unassembled WGS sequence"/>
</dbReference>
<keyword evidence="8" id="KW-1185">Reference proteome</keyword>
<feature type="signal peptide" evidence="5">
    <location>
        <begin position="1"/>
        <end position="22"/>
    </location>
</feature>
<evidence type="ECO:0000256" key="3">
    <source>
        <dbReference type="ARBA" id="ARBA00023157"/>
    </source>
</evidence>
<dbReference type="SUPFAM" id="SSF52833">
    <property type="entry name" value="Thioredoxin-like"/>
    <property type="match status" value="1"/>
</dbReference>
<reference evidence="8" key="1">
    <citation type="journal article" date="2019" name="Int. J. Syst. Evol. Microbiol.">
        <title>The Global Catalogue of Microorganisms (GCM) 10K type strain sequencing project: providing services to taxonomists for standard genome sequencing and annotation.</title>
        <authorList>
            <consortium name="The Broad Institute Genomics Platform"/>
            <consortium name="The Broad Institute Genome Sequencing Center for Infectious Disease"/>
            <person name="Wu L."/>
            <person name="Ma J."/>
        </authorList>
    </citation>
    <scope>NUCLEOTIDE SEQUENCE [LARGE SCALE GENOMIC DNA]</scope>
    <source>
        <strain evidence="8">CCUG 52468</strain>
    </source>
</reference>
<feature type="chain" id="PRO_5047501934" evidence="5">
    <location>
        <begin position="23"/>
        <end position="392"/>
    </location>
</feature>
<name>A0ABW3RPN0_9SPHI</name>
<dbReference type="RefSeq" id="WP_380898146.1">
    <property type="nucleotide sequence ID" value="NZ_JBHTKY010000029.1"/>
</dbReference>
<sequence length="392" mass="45997">MMKSPYYLAVTAFLFISTILSAQEIQINIKGKVTNNPDTIRYIYFSLGNEYYSEEIKDGKFEFNLNTDIDTTKTNYSSFILSKKKYQNDNDINQDIAEGIIDMNDDPIVFLIDSKNMRVEVDAKKKLARFEKSLLNNQNLEISLIRKEERQRMGKLNQDSIKESDLEELSQWSMSQYLDNFSKYPSTLITADIVEVMTKNPTLIFHRRGIVYENKDTLESIITKLKQSDIPLERMEMVLRSYEDMVITYQPKENIDFPAINLVNQDGENIGIKEIFNDSKYVVIDFWGTWCGPCIAQHPELERIAIKNKENKNVKIIGISLDREKEKWSNYIMNHPLEYENYWFDLNTYKDLERDLGIYAYPNYMIINTKTGKIHKVQFKINELEAILANLK</sequence>
<dbReference type="Pfam" id="PF13905">
    <property type="entry name" value="Thioredoxin_8"/>
    <property type="match status" value="1"/>
</dbReference>
<keyword evidence="4" id="KW-0676">Redox-active center</keyword>
<comment type="subcellular location">
    <subcellularLocation>
        <location evidence="1">Cell envelope</location>
    </subcellularLocation>
</comment>
<proteinExistence type="predicted"/>
<keyword evidence="5" id="KW-0732">Signal</keyword>
<evidence type="ECO:0000256" key="1">
    <source>
        <dbReference type="ARBA" id="ARBA00004196"/>
    </source>
</evidence>